<dbReference type="EMBL" id="MT631573">
    <property type="protein sequence ID" value="QNO54219.1"/>
    <property type="molecule type" value="Genomic_DNA"/>
</dbReference>
<dbReference type="AlphaFoldDB" id="A0A7G9Z1T5"/>
<protein>
    <recommendedName>
        <fullName evidence="2">Molybdopterin synthase</fullName>
    </recommendedName>
</protein>
<dbReference type="InterPro" id="IPR003448">
    <property type="entry name" value="Mopterin_biosynth_MoaE"/>
</dbReference>
<dbReference type="SUPFAM" id="SSF54690">
    <property type="entry name" value="Molybdopterin synthase subunit MoaE"/>
    <property type="match status" value="1"/>
</dbReference>
<dbReference type="InterPro" id="IPR036563">
    <property type="entry name" value="MoaE_sf"/>
</dbReference>
<dbReference type="Pfam" id="PF02391">
    <property type="entry name" value="MoaE"/>
    <property type="match status" value="1"/>
</dbReference>
<reference evidence="1" key="1">
    <citation type="submission" date="2020-06" db="EMBL/GenBank/DDBJ databases">
        <title>Unique genomic features of the anaerobic methanotrophic archaea.</title>
        <authorList>
            <person name="Chadwick G.L."/>
            <person name="Skennerton C.T."/>
            <person name="Laso-Perez R."/>
            <person name="Leu A.O."/>
            <person name="Speth D.R."/>
            <person name="Yu H."/>
            <person name="Morgan-Lang C."/>
            <person name="Hatzenpichler R."/>
            <person name="Goudeau D."/>
            <person name="Malmstrom R."/>
            <person name="Brazelton W.J."/>
            <person name="Woyke T."/>
            <person name="Hallam S.J."/>
            <person name="Tyson G.W."/>
            <person name="Wegener G."/>
            <person name="Boetius A."/>
            <person name="Orphan V."/>
        </authorList>
    </citation>
    <scope>NUCLEOTIDE SEQUENCE</scope>
</reference>
<proteinExistence type="predicted"/>
<evidence type="ECO:0008006" key="2">
    <source>
        <dbReference type="Google" id="ProtNLM"/>
    </source>
</evidence>
<dbReference type="Gene3D" id="3.90.1170.40">
    <property type="entry name" value="Molybdopterin biosynthesis MoaE subunit"/>
    <property type="match status" value="1"/>
</dbReference>
<organism evidence="1">
    <name type="scientific">Candidatus Methanophaga sp. ANME-1 ERB7</name>
    <dbReference type="NCBI Taxonomy" id="2759913"/>
    <lineage>
        <taxon>Archaea</taxon>
        <taxon>Methanobacteriati</taxon>
        <taxon>Methanobacteriota</taxon>
        <taxon>Stenosarchaea group</taxon>
        <taxon>Methanomicrobia</taxon>
        <taxon>Candidatus Methanophagales</taxon>
        <taxon>Candidatus Methanophagaceae</taxon>
        <taxon>Candidatus Methanophaga</taxon>
    </lineage>
</organism>
<gene>
    <name evidence="1" type="ORF">IIFEDBNN_00003</name>
</gene>
<dbReference type="GO" id="GO:0006777">
    <property type="term" value="P:Mo-molybdopterin cofactor biosynthetic process"/>
    <property type="evidence" value="ECO:0007669"/>
    <property type="project" value="InterPro"/>
</dbReference>
<name>A0A7G9Z1T5_9EURY</name>
<accession>A0A7G9Z1T5</accession>
<sequence length="119" mass="13385">MITEQEISIDGAVRAMKELDIGAIVTFIGVVRAEEGLKSMEVEVRDNAQAELEQLKRDAVDTFDIEAVEIIHRHGLLEVDDIIVAILVGAKHRMDAFRACEYLIDLLRINEAISLKELR</sequence>
<dbReference type="PANTHER" id="PTHR23404">
    <property type="entry name" value="MOLYBDOPTERIN SYNTHASE RELATED"/>
    <property type="match status" value="1"/>
</dbReference>
<evidence type="ECO:0000313" key="1">
    <source>
        <dbReference type="EMBL" id="QNO54219.1"/>
    </source>
</evidence>